<reference evidence="1" key="1">
    <citation type="submission" date="2022-08" db="EMBL/GenBank/DDBJ databases">
        <authorList>
            <person name="Kallberg Y."/>
            <person name="Tangrot J."/>
            <person name="Rosling A."/>
        </authorList>
    </citation>
    <scope>NUCLEOTIDE SEQUENCE</scope>
    <source>
        <strain evidence="1">Wild A</strain>
    </source>
</reference>
<dbReference type="Proteomes" id="UP001153678">
    <property type="component" value="Unassembled WGS sequence"/>
</dbReference>
<organism evidence="1 2">
    <name type="scientific">Funneliformis geosporum</name>
    <dbReference type="NCBI Taxonomy" id="1117311"/>
    <lineage>
        <taxon>Eukaryota</taxon>
        <taxon>Fungi</taxon>
        <taxon>Fungi incertae sedis</taxon>
        <taxon>Mucoromycota</taxon>
        <taxon>Glomeromycotina</taxon>
        <taxon>Glomeromycetes</taxon>
        <taxon>Glomerales</taxon>
        <taxon>Glomeraceae</taxon>
        <taxon>Funneliformis</taxon>
    </lineage>
</organism>
<dbReference type="EMBL" id="CAMKVN010010599">
    <property type="protein sequence ID" value="CAI2194228.1"/>
    <property type="molecule type" value="Genomic_DNA"/>
</dbReference>
<evidence type="ECO:0000313" key="2">
    <source>
        <dbReference type="Proteomes" id="UP001153678"/>
    </source>
</evidence>
<comment type="caution">
    <text evidence="1">The sequence shown here is derived from an EMBL/GenBank/DDBJ whole genome shotgun (WGS) entry which is preliminary data.</text>
</comment>
<gene>
    <name evidence="1" type="ORF">FWILDA_LOCUS16470</name>
</gene>
<name>A0A9W4T5Z4_9GLOM</name>
<keyword evidence="2" id="KW-1185">Reference proteome</keyword>
<dbReference type="OrthoDB" id="2422868at2759"/>
<accession>A0A9W4T5Z4</accession>
<protein>
    <submittedName>
        <fullName evidence="1">5639_t:CDS:1</fullName>
    </submittedName>
</protein>
<feature type="non-terminal residue" evidence="1">
    <location>
        <position position="1"/>
    </location>
</feature>
<sequence length="60" mass="6820">NDIDHNKQNSNNPIEVLYKKKLEEILDKNSSSLTPRFLGSSLNDDINIEENDVSFNEITG</sequence>
<dbReference type="AlphaFoldDB" id="A0A9W4T5Z4"/>
<proteinExistence type="predicted"/>
<evidence type="ECO:0000313" key="1">
    <source>
        <dbReference type="EMBL" id="CAI2194228.1"/>
    </source>
</evidence>